<name>A0A485PJ64_LYNPA</name>
<sequence>SCQLACCVPVSGKAVVCVTPSCQSSGCCRPSCPTLVLRPVPCGTPNCSCKSPGA</sequence>
<accession>A0A485PJ64</accession>
<dbReference type="Proteomes" id="UP000386466">
    <property type="component" value="Unassembled WGS sequence"/>
</dbReference>
<feature type="non-terminal residue" evidence="1">
    <location>
        <position position="1"/>
    </location>
</feature>
<dbReference type="AlphaFoldDB" id="A0A485PJ64"/>
<reference evidence="1 2" key="1">
    <citation type="submission" date="2019-01" db="EMBL/GenBank/DDBJ databases">
        <authorList>
            <person name="Alioto T."/>
            <person name="Alioto T."/>
        </authorList>
    </citation>
    <scope>NUCLEOTIDE SEQUENCE [LARGE SCALE GENOMIC DNA]</scope>
</reference>
<evidence type="ECO:0000313" key="1">
    <source>
        <dbReference type="EMBL" id="VFV44273.1"/>
    </source>
</evidence>
<gene>
    <name evidence="1" type="ORF">LYPA_23C011270</name>
</gene>
<keyword evidence="2" id="KW-1185">Reference proteome</keyword>
<evidence type="ECO:0000313" key="2">
    <source>
        <dbReference type="Proteomes" id="UP000386466"/>
    </source>
</evidence>
<proteinExistence type="predicted"/>
<feature type="non-terminal residue" evidence="1">
    <location>
        <position position="54"/>
    </location>
</feature>
<protein>
    <submittedName>
        <fullName evidence="1">Keratin-associated protein</fullName>
    </submittedName>
</protein>
<organism evidence="1 2">
    <name type="scientific">Lynx pardinus</name>
    <name type="common">Iberian lynx</name>
    <name type="synonym">Felis pardina</name>
    <dbReference type="NCBI Taxonomy" id="191816"/>
    <lineage>
        <taxon>Eukaryota</taxon>
        <taxon>Metazoa</taxon>
        <taxon>Chordata</taxon>
        <taxon>Craniata</taxon>
        <taxon>Vertebrata</taxon>
        <taxon>Euteleostomi</taxon>
        <taxon>Mammalia</taxon>
        <taxon>Eutheria</taxon>
        <taxon>Laurasiatheria</taxon>
        <taxon>Carnivora</taxon>
        <taxon>Feliformia</taxon>
        <taxon>Felidae</taxon>
        <taxon>Felinae</taxon>
        <taxon>Lynx</taxon>
    </lineage>
</organism>
<dbReference type="EMBL" id="CAAGRJ010035402">
    <property type="protein sequence ID" value="VFV44273.1"/>
    <property type="molecule type" value="Genomic_DNA"/>
</dbReference>